<dbReference type="Proteomes" id="UP000184050">
    <property type="component" value="Unassembled WGS sequence"/>
</dbReference>
<evidence type="ECO:0000313" key="10">
    <source>
        <dbReference type="Proteomes" id="UP000184050"/>
    </source>
</evidence>
<keyword evidence="6 8" id="KW-0472">Membrane</keyword>
<dbReference type="GO" id="GO:0016780">
    <property type="term" value="F:phosphotransferase activity, for other substituted phosphate groups"/>
    <property type="evidence" value="ECO:0007669"/>
    <property type="project" value="InterPro"/>
</dbReference>
<feature type="transmembrane region" description="Helical" evidence="8">
    <location>
        <begin position="251"/>
        <end position="273"/>
    </location>
</feature>
<reference evidence="9 10" key="1">
    <citation type="submission" date="2016-11" db="EMBL/GenBank/DDBJ databases">
        <authorList>
            <person name="Jaros S."/>
            <person name="Januszkiewicz K."/>
            <person name="Wedrychowicz H."/>
        </authorList>
    </citation>
    <scope>NUCLEOTIDE SEQUENCE [LARGE SCALE GENOMIC DNA]</scope>
    <source>
        <strain evidence="9 10">DSM 27063</strain>
    </source>
</reference>
<evidence type="ECO:0000256" key="8">
    <source>
        <dbReference type="SAM" id="Phobius"/>
    </source>
</evidence>
<dbReference type="InterPro" id="IPR018480">
    <property type="entry name" value="PNAcMuramoyl-5peptid_Trfase_CS"/>
</dbReference>
<keyword evidence="7" id="KW-0460">Magnesium</keyword>
<dbReference type="RefSeq" id="WP_083578164.1">
    <property type="nucleotide sequence ID" value="NZ_FQZE01000010.1"/>
</dbReference>
<evidence type="ECO:0000256" key="2">
    <source>
        <dbReference type="ARBA" id="ARBA00022475"/>
    </source>
</evidence>
<dbReference type="InterPro" id="IPR000715">
    <property type="entry name" value="Glycosyl_transferase_4"/>
</dbReference>
<organism evidence="9 10">
    <name type="scientific">Tangfeifania diversioriginum</name>
    <dbReference type="NCBI Taxonomy" id="1168035"/>
    <lineage>
        <taxon>Bacteria</taxon>
        <taxon>Pseudomonadati</taxon>
        <taxon>Bacteroidota</taxon>
        <taxon>Bacteroidia</taxon>
        <taxon>Marinilabiliales</taxon>
        <taxon>Prolixibacteraceae</taxon>
        <taxon>Tangfeifania</taxon>
    </lineage>
</organism>
<feature type="transmembrane region" description="Helical" evidence="8">
    <location>
        <begin position="127"/>
        <end position="150"/>
    </location>
</feature>
<evidence type="ECO:0000256" key="3">
    <source>
        <dbReference type="ARBA" id="ARBA00022679"/>
    </source>
</evidence>
<feature type="transmembrane region" description="Helical" evidence="8">
    <location>
        <begin position="6"/>
        <end position="25"/>
    </location>
</feature>
<dbReference type="STRING" id="1168035.SAMN05444280_1101"/>
<dbReference type="EMBL" id="FQZE01000010">
    <property type="protein sequence ID" value="SHJ04077.1"/>
    <property type="molecule type" value="Genomic_DNA"/>
</dbReference>
<comment type="subcellular location">
    <subcellularLocation>
        <location evidence="1">Cell membrane</location>
        <topology evidence="1">Multi-pass membrane protein</topology>
    </subcellularLocation>
</comment>
<evidence type="ECO:0000256" key="1">
    <source>
        <dbReference type="ARBA" id="ARBA00004651"/>
    </source>
</evidence>
<proteinExistence type="predicted"/>
<accession>A0A1M6G2K9</accession>
<dbReference type="Pfam" id="PF00953">
    <property type="entry name" value="Glycos_transf_4"/>
    <property type="match status" value="1"/>
</dbReference>
<dbReference type="OrthoDB" id="9783652at2"/>
<sequence length="365" mass="40317">MEIFLMLLAIVLGFSIVVISVPPILRVARQKQLFDSVDERKIHTSSVPPLGGVAIFLGFVLSTIVSTDGYSFDSLKYIIASIILMFFIGLKDDMLVISARNKFVVQVFAAALLITLGNLQITSLHGIFGIYGINHISGIIFSLFIILAIVNAFNLIDGIDGLASGLAILASFVFGAWFFIAGHIQFAIMSLALTGSLAGFFIFNVFGQRNKLFMGDTGSLVIGLIVSVLVIKFNEFNLFKTSNYYIANSPAVSFAIVIVPLVDTLRVITIRLLNGKSPFAPDRNHIHYRLLELVPSHFRVSLILISTNTFLIALALFFNHIDFNVSLQFFAVFVLAILFSFIPSWILRYRNKKAAKNKLLANNPL</sequence>
<dbReference type="GO" id="GO:0005886">
    <property type="term" value="C:plasma membrane"/>
    <property type="evidence" value="ECO:0007669"/>
    <property type="project" value="UniProtKB-SubCell"/>
</dbReference>
<keyword evidence="2" id="KW-1003">Cell membrane</keyword>
<name>A0A1M6G2K9_9BACT</name>
<evidence type="ECO:0000256" key="7">
    <source>
        <dbReference type="PIRSR" id="PIRSR600715-1"/>
    </source>
</evidence>
<keyword evidence="3 9" id="KW-0808">Transferase</keyword>
<feature type="transmembrane region" description="Helical" evidence="8">
    <location>
        <begin position="103"/>
        <end position="121"/>
    </location>
</feature>
<evidence type="ECO:0000313" key="9">
    <source>
        <dbReference type="EMBL" id="SHJ04077.1"/>
    </source>
</evidence>
<keyword evidence="7" id="KW-0479">Metal-binding</keyword>
<feature type="transmembrane region" description="Helical" evidence="8">
    <location>
        <begin position="162"/>
        <end position="180"/>
    </location>
</feature>
<feature type="transmembrane region" description="Helical" evidence="8">
    <location>
        <begin position="327"/>
        <end position="347"/>
    </location>
</feature>
<dbReference type="AlphaFoldDB" id="A0A1M6G2K9"/>
<dbReference type="PANTHER" id="PTHR22926">
    <property type="entry name" value="PHOSPHO-N-ACETYLMURAMOYL-PENTAPEPTIDE-TRANSFERASE"/>
    <property type="match status" value="1"/>
</dbReference>
<dbReference type="PANTHER" id="PTHR22926:SF3">
    <property type="entry name" value="UNDECAPRENYL-PHOSPHATE ALPHA-N-ACETYLGLUCOSAMINYL 1-PHOSPHATE TRANSFERASE"/>
    <property type="match status" value="1"/>
</dbReference>
<feature type="transmembrane region" description="Helical" evidence="8">
    <location>
        <begin position="46"/>
        <end position="65"/>
    </location>
</feature>
<dbReference type="GO" id="GO:0046872">
    <property type="term" value="F:metal ion binding"/>
    <property type="evidence" value="ECO:0007669"/>
    <property type="project" value="UniProtKB-KW"/>
</dbReference>
<feature type="transmembrane region" description="Helical" evidence="8">
    <location>
        <begin position="213"/>
        <end position="231"/>
    </location>
</feature>
<dbReference type="GO" id="GO:0044038">
    <property type="term" value="P:cell wall macromolecule biosynthetic process"/>
    <property type="evidence" value="ECO:0007669"/>
    <property type="project" value="TreeGrafter"/>
</dbReference>
<keyword evidence="4 8" id="KW-0812">Transmembrane</keyword>
<comment type="cofactor">
    <cofactor evidence="7">
        <name>Mg(2+)</name>
        <dbReference type="ChEBI" id="CHEBI:18420"/>
    </cofactor>
</comment>
<dbReference type="GO" id="GO:0071555">
    <property type="term" value="P:cell wall organization"/>
    <property type="evidence" value="ECO:0007669"/>
    <property type="project" value="TreeGrafter"/>
</dbReference>
<feature type="binding site" evidence="7">
    <location>
        <position position="154"/>
    </location>
    <ligand>
        <name>Mg(2+)</name>
        <dbReference type="ChEBI" id="CHEBI:18420"/>
    </ligand>
</feature>
<evidence type="ECO:0000256" key="6">
    <source>
        <dbReference type="ARBA" id="ARBA00023136"/>
    </source>
</evidence>
<feature type="transmembrane region" description="Helical" evidence="8">
    <location>
        <begin position="186"/>
        <end position="206"/>
    </location>
</feature>
<keyword evidence="5 8" id="KW-1133">Transmembrane helix</keyword>
<feature type="transmembrane region" description="Helical" evidence="8">
    <location>
        <begin position="298"/>
        <end position="321"/>
    </location>
</feature>
<feature type="binding site" evidence="7">
    <location>
        <position position="216"/>
    </location>
    <ligand>
        <name>Mg(2+)</name>
        <dbReference type="ChEBI" id="CHEBI:18420"/>
    </ligand>
</feature>
<gene>
    <name evidence="9" type="ORF">SAMN05444280_1101</name>
</gene>
<evidence type="ECO:0000256" key="5">
    <source>
        <dbReference type="ARBA" id="ARBA00022989"/>
    </source>
</evidence>
<dbReference type="GO" id="GO:0009103">
    <property type="term" value="P:lipopolysaccharide biosynthetic process"/>
    <property type="evidence" value="ECO:0007669"/>
    <property type="project" value="TreeGrafter"/>
</dbReference>
<evidence type="ECO:0000256" key="4">
    <source>
        <dbReference type="ARBA" id="ARBA00022692"/>
    </source>
</evidence>
<dbReference type="PROSITE" id="PS01348">
    <property type="entry name" value="MRAY_2"/>
    <property type="match status" value="1"/>
</dbReference>
<protein>
    <submittedName>
        <fullName evidence="9">UDP-N-acetylmuramyl pentapeptide phosphotransferase/UDP-N-acetylglucosamine-1-phosphate transferase</fullName>
    </submittedName>
</protein>
<keyword evidence="10" id="KW-1185">Reference proteome</keyword>
<feature type="transmembrane region" description="Helical" evidence="8">
    <location>
        <begin position="77"/>
        <end position="96"/>
    </location>
</feature>
<dbReference type="CDD" id="cd06853">
    <property type="entry name" value="GT_WecA_like"/>
    <property type="match status" value="1"/>
</dbReference>